<dbReference type="RefSeq" id="WP_090328245.1">
    <property type="nucleotide sequence ID" value="NZ_FNSL01000001.1"/>
</dbReference>
<dbReference type="InterPro" id="IPR050553">
    <property type="entry name" value="Thioredoxin_ResA/DsbE_sf"/>
</dbReference>
<proteinExistence type="predicted"/>
<dbReference type="EMBL" id="FNSL01000001">
    <property type="protein sequence ID" value="SEB50366.1"/>
    <property type="molecule type" value="Genomic_DNA"/>
</dbReference>
<dbReference type="PROSITE" id="PS00194">
    <property type="entry name" value="THIOREDOXIN_1"/>
    <property type="match status" value="1"/>
</dbReference>
<feature type="domain" description="Thioredoxin" evidence="4">
    <location>
        <begin position="72"/>
        <end position="223"/>
    </location>
</feature>
<keyword evidence="3" id="KW-0676">Redox-active center</keyword>
<dbReference type="PANTHER" id="PTHR42852">
    <property type="entry name" value="THIOL:DISULFIDE INTERCHANGE PROTEIN DSBE"/>
    <property type="match status" value="1"/>
</dbReference>
<dbReference type="InterPro" id="IPR036249">
    <property type="entry name" value="Thioredoxin-like_sf"/>
</dbReference>
<dbReference type="SUPFAM" id="SSF52833">
    <property type="entry name" value="Thioredoxin-like"/>
    <property type="match status" value="1"/>
</dbReference>
<keyword evidence="6" id="KW-1185">Reference proteome</keyword>
<dbReference type="GO" id="GO:0015036">
    <property type="term" value="F:disulfide oxidoreductase activity"/>
    <property type="evidence" value="ECO:0007669"/>
    <property type="project" value="UniProtKB-ARBA"/>
</dbReference>
<gene>
    <name evidence="5" type="ORF">SAMN05216452_1729</name>
</gene>
<dbReference type="CDD" id="cd02966">
    <property type="entry name" value="TlpA_like_family"/>
    <property type="match status" value="1"/>
</dbReference>
<dbReference type="InterPro" id="IPR013740">
    <property type="entry name" value="Redoxin"/>
</dbReference>
<dbReference type="NCBIfam" id="NF047696">
    <property type="entry name" value="ThlDiSintTplARhiz"/>
    <property type="match status" value="1"/>
</dbReference>
<evidence type="ECO:0000259" key="4">
    <source>
        <dbReference type="PROSITE" id="PS51352"/>
    </source>
</evidence>
<dbReference type="GO" id="GO:0030313">
    <property type="term" value="C:cell envelope"/>
    <property type="evidence" value="ECO:0007669"/>
    <property type="project" value="UniProtKB-SubCell"/>
</dbReference>
<protein>
    <submittedName>
        <fullName evidence="5">Thiol-disulfide isomerase or thioredoxin</fullName>
    </submittedName>
</protein>
<sequence length="226" mass="23537">MSKQKQKFPALRLVVLAVAAGAIAGAIAVYVKGGLDGNMAATPIVAEADNAACSAKQVKAKAVGDAATGHVAAMLAADPPRSLKTLSFNGPDGEAMTVADFSGRVMLMNLWATWCTPCREEMPALDALQSAKGSDAFEVVAVNVDRGDDEKPTTFLQETGIEALGYYRDASMKIFNDLKSQGLALGLPVTLLIGEDGCLLAHMNGPAEWGSSDAERLIDAALAEPQ</sequence>
<evidence type="ECO:0000313" key="5">
    <source>
        <dbReference type="EMBL" id="SEB50366.1"/>
    </source>
</evidence>
<name>A0A1H4JWK7_9HYPH</name>
<dbReference type="PANTHER" id="PTHR42852:SF13">
    <property type="entry name" value="PROTEIN DIPZ"/>
    <property type="match status" value="1"/>
</dbReference>
<dbReference type="Gene3D" id="3.40.30.10">
    <property type="entry name" value="Glutaredoxin"/>
    <property type="match status" value="1"/>
</dbReference>
<evidence type="ECO:0000256" key="3">
    <source>
        <dbReference type="ARBA" id="ARBA00023284"/>
    </source>
</evidence>
<dbReference type="AlphaFoldDB" id="A0A1H4JWK7"/>
<accession>A0A1H4JWK7</accession>
<dbReference type="InterPro" id="IPR017937">
    <property type="entry name" value="Thioredoxin_CS"/>
</dbReference>
<organism evidence="5 6">
    <name type="scientific">Nitratireductor aquibiodomus</name>
    <dbReference type="NCBI Taxonomy" id="204799"/>
    <lineage>
        <taxon>Bacteria</taxon>
        <taxon>Pseudomonadati</taxon>
        <taxon>Pseudomonadota</taxon>
        <taxon>Alphaproteobacteria</taxon>
        <taxon>Hyphomicrobiales</taxon>
        <taxon>Phyllobacteriaceae</taxon>
        <taxon>Nitratireductor</taxon>
    </lineage>
</organism>
<evidence type="ECO:0000256" key="2">
    <source>
        <dbReference type="ARBA" id="ARBA00022748"/>
    </source>
</evidence>
<dbReference type="InterPro" id="IPR013766">
    <property type="entry name" value="Thioredoxin_domain"/>
</dbReference>
<dbReference type="GO" id="GO:0017004">
    <property type="term" value="P:cytochrome complex assembly"/>
    <property type="evidence" value="ECO:0007669"/>
    <property type="project" value="UniProtKB-KW"/>
</dbReference>
<evidence type="ECO:0000313" key="6">
    <source>
        <dbReference type="Proteomes" id="UP000199064"/>
    </source>
</evidence>
<keyword evidence="5" id="KW-0413">Isomerase</keyword>
<dbReference type="GO" id="GO:0016853">
    <property type="term" value="F:isomerase activity"/>
    <property type="evidence" value="ECO:0007669"/>
    <property type="project" value="UniProtKB-KW"/>
</dbReference>
<evidence type="ECO:0000256" key="1">
    <source>
        <dbReference type="ARBA" id="ARBA00004196"/>
    </source>
</evidence>
<dbReference type="Proteomes" id="UP000199064">
    <property type="component" value="Unassembled WGS sequence"/>
</dbReference>
<dbReference type="Pfam" id="PF08534">
    <property type="entry name" value="Redoxin"/>
    <property type="match status" value="1"/>
</dbReference>
<keyword evidence="2" id="KW-0201">Cytochrome c-type biogenesis</keyword>
<comment type="subcellular location">
    <subcellularLocation>
        <location evidence="1">Cell envelope</location>
    </subcellularLocation>
</comment>
<reference evidence="6" key="1">
    <citation type="submission" date="2016-10" db="EMBL/GenBank/DDBJ databases">
        <authorList>
            <person name="Varghese N."/>
            <person name="Submissions S."/>
        </authorList>
    </citation>
    <scope>NUCLEOTIDE SEQUENCE [LARGE SCALE GENOMIC DNA]</scope>
    <source>
        <strain evidence="6">ES.061</strain>
    </source>
</reference>
<dbReference type="PROSITE" id="PS51352">
    <property type="entry name" value="THIOREDOXIN_2"/>
    <property type="match status" value="1"/>
</dbReference>